<keyword evidence="1" id="KW-0808">Transferase</keyword>
<keyword evidence="2" id="KW-1185">Reference proteome</keyword>
<sequence>MPKLRPIAFVLPQFHPIPENDKWWGKGFTEWTNVKKAKPLFKGHYQPHVPADLGYYDLREPEARLAQAQLAQKYGIHGFCYYHYWFNGKRLLNYPIDEILRLQEPNMPFMLCWANENWTRRWDGLDQDILIEQNYNFEDDKNHMRWLCSNVFKDKRYIRVDNKPVFVVYRHQLFPDISKTAKIWRDIAVNEFGYDGLYLCITESFNDRSNPESINFDAAVEFSPHQVIRNHLTPSISQRILSRLGFTKHKDLDKRDFKTGVEESLKRRMPKYKLFRCVTPSWDNTARKKENGVIAIGSNPKLYYKWLNRLVKAFKPYSRDENFIFINALNEWAEGNHLEPCKKYGTAYFEATKKALDS</sequence>
<dbReference type="Gene3D" id="3.20.20.80">
    <property type="entry name" value="Glycosidases"/>
    <property type="match status" value="1"/>
</dbReference>
<name>A0A4R1KVS1_9FLAO</name>
<evidence type="ECO:0000313" key="2">
    <source>
        <dbReference type="Proteomes" id="UP000295714"/>
    </source>
</evidence>
<dbReference type="CDD" id="cd11579">
    <property type="entry name" value="Glyco_tran_WbsX"/>
    <property type="match status" value="1"/>
</dbReference>
<dbReference type="Pfam" id="PF14307">
    <property type="entry name" value="Glyco_tran_WbsX"/>
    <property type="match status" value="1"/>
</dbReference>
<proteinExistence type="predicted"/>
<accession>A0A4R1KVS1</accession>
<evidence type="ECO:0000313" key="1">
    <source>
        <dbReference type="EMBL" id="TCK68817.1"/>
    </source>
</evidence>
<reference evidence="1 2" key="1">
    <citation type="journal article" date="2015" name="Stand. Genomic Sci.">
        <title>Genomic Encyclopedia of Bacterial and Archaeal Type Strains, Phase III: the genomes of soil and plant-associated and newly described type strains.</title>
        <authorList>
            <person name="Whitman W.B."/>
            <person name="Woyke T."/>
            <person name="Klenk H.P."/>
            <person name="Zhou Y."/>
            <person name="Lilburn T.G."/>
            <person name="Beck B.J."/>
            <person name="De Vos P."/>
            <person name="Vandamme P."/>
            <person name="Eisen J.A."/>
            <person name="Garrity G."/>
            <person name="Hugenholtz P."/>
            <person name="Kyrpides N.C."/>
        </authorList>
    </citation>
    <scope>NUCLEOTIDE SEQUENCE [LARGE SCALE GENOMIC DNA]</scope>
    <source>
        <strain evidence="1 2">CECT 8445</strain>
    </source>
</reference>
<organism evidence="1 2">
    <name type="scientific">Winogradskyella wandonensis</name>
    <dbReference type="NCBI Taxonomy" id="1442586"/>
    <lineage>
        <taxon>Bacteria</taxon>
        <taxon>Pseudomonadati</taxon>
        <taxon>Bacteroidota</taxon>
        <taxon>Flavobacteriia</taxon>
        <taxon>Flavobacteriales</taxon>
        <taxon>Flavobacteriaceae</taxon>
        <taxon>Winogradskyella</taxon>
    </lineage>
</organism>
<dbReference type="GO" id="GO:0016740">
    <property type="term" value="F:transferase activity"/>
    <property type="evidence" value="ECO:0007669"/>
    <property type="project" value="UniProtKB-KW"/>
</dbReference>
<dbReference type="AlphaFoldDB" id="A0A4R1KVS1"/>
<protein>
    <submittedName>
        <fullName evidence="1">Glycosyl transferase family WbsX</fullName>
    </submittedName>
</protein>
<dbReference type="Proteomes" id="UP000295714">
    <property type="component" value="Unassembled WGS sequence"/>
</dbReference>
<comment type="caution">
    <text evidence="1">The sequence shown here is derived from an EMBL/GenBank/DDBJ whole genome shotgun (WGS) entry which is preliminary data.</text>
</comment>
<gene>
    <name evidence="1" type="ORF">DFQ05_0327</name>
</gene>
<dbReference type="InterPro" id="IPR032719">
    <property type="entry name" value="WbsX"/>
</dbReference>
<dbReference type="RefSeq" id="WP_132702903.1">
    <property type="nucleotide sequence ID" value="NZ_SMGI01000001.1"/>
</dbReference>
<dbReference type="OrthoDB" id="9816424at2"/>
<dbReference type="PANTHER" id="PTHR41244:SF1">
    <property type="entry name" value="GLYCOSYLTRANSFERASE"/>
    <property type="match status" value="1"/>
</dbReference>
<dbReference type="EMBL" id="SMGI01000001">
    <property type="protein sequence ID" value="TCK68817.1"/>
    <property type="molecule type" value="Genomic_DNA"/>
</dbReference>
<dbReference type="PANTHER" id="PTHR41244">
    <property type="entry name" value="RHAMNAN SYNTHESIS F"/>
    <property type="match status" value="1"/>
</dbReference>